<feature type="chain" id="PRO_5044865837" evidence="2">
    <location>
        <begin position="19"/>
        <end position="337"/>
    </location>
</feature>
<organism evidence="3 4">
    <name type="scientific">Discostella pseudostelligera</name>
    <dbReference type="NCBI Taxonomy" id="259834"/>
    <lineage>
        <taxon>Eukaryota</taxon>
        <taxon>Sar</taxon>
        <taxon>Stramenopiles</taxon>
        <taxon>Ochrophyta</taxon>
        <taxon>Bacillariophyta</taxon>
        <taxon>Coscinodiscophyceae</taxon>
        <taxon>Thalassiosirophycidae</taxon>
        <taxon>Stephanodiscales</taxon>
        <taxon>Stephanodiscaceae</taxon>
        <taxon>Discostella</taxon>
    </lineage>
</organism>
<feature type="region of interest" description="Disordered" evidence="1">
    <location>
        <begin position="129"/>
        <end position="337"/>
    </location>
</feature>
<keyword evidence="2" id="KW-0732">Signal</keyword>
<dbReference type="EMBL" id="JALLBG020000227">
    <property type="protein sequence ID" value="KAL3758671.1"/>
    <property type="molecule type" value="Genomic_DNA"/>
</dbReference>
<evidence type="ECO:0000313" key="3">
    <source>
        <dbReference type="EMBL" id="KAL3758671.1"/>
    </source>
</evidence>
<evidence type="ECO:0000256" key="2">
    <source>
        <dbReference type="SAM" id="SignalP"/>
    </source>
</evidence>
<feature type="compositionally biased region" description="Low complexity" evidence="1">
    <location>
        <begin position="260"/>
        <end position="286"/>
    </location>
</feature>
<sequence length="337" mass="35388">MIRALSIVYAASIVGCAATDAAGGCHPTFHSGKIYTNGEWVSASVTTVTPISYVACSSPGVGDCHTSGFSSVGGISSSNIYNFQCISDDDMCSNDGYAPGSANSENSELVWKRDCTPCSMNLKENDDLLRTDNSSMTASTISVSKSISRRLQGPTTGPSTSKPTSQPSPTTATNLPTPTTSQKPTPITSNGPSTSKPTPATTLTSQKPTSPTTSTSKPTPATTLTSQKPTTTGPSTSIPTPNPAAPVIPTTFMPTPQVGPTTASPTTSKPTRYPTDYPTFYDTYMPSRRPTRKPQYAPNPRPRHPRNHCLCPCSGSKSSKSAKNSKPSRTKAVRFTC</sequence>
<feature type="compositionally biased region" description="Polar residues" evidence="1">
    <location>
        <begin position="181"/>
        <end position="200"/>
    </location>
</feature>
<reference evidence="3 4" key="1">
    <citation type="submission" date="2024-10" db="EMBL/GenBank/DDBJ databases">
        <title>Updated reference genomes for cyclostephanoid diatoms.</title>
        <authorList>
            <person name="Roberts W.R."/>
            <person name="Alverson A.J."/>
        </authorList>
    </citation>
    <scope>NUCLEOTIDE SEQUENCE [LARGE SCALE GENOMIC DNA]</scope>
    <source>
        <strain evidence="3 4">AJA232-27</strain>
    </source>
</reference>
<feature type="compositionally biased region" description="Polar residues" evidence="1">
    <location>
        <begin position="131"/>
        <end position="146"/>
    </location>
</feature>
<feature type="compositionally biased region" description="Basic residues" evidence="1">
    <location>
        <begin position="326"/>
        <end position="337"/>
    </location>
</feature>
<evidence type="ECO:0000256" key="1">
    <source>
        <dbReference type="SAM" id="MobiDB-lite"/>
    </source>
</evidence>
<dbReference type="PRINTS" id="PR01217">
    <property type="entry name" value="PRICHEXTENSN"/>
</dbReference>
<accession>A0ABD3M3T8</accession>
<proteinExistence type="predicted"/>
<feature type="compositionally biased region" description="Low complexity" evidence="1">
    <location>
        <begin position="201"/>
        <end position="239"/>
    </location>
</feature>
<dbReference type="PROSITE" id="PS51257">
    <property type="entry name" value="PROKAR_LIPOPROTEIN"/>
    <property type="match status" value="1"/>
</dbReference>
<feature type="compositionally biased region" description="Low complexity" evidence="1">
    <location>
        <begin position="313"/>
        <end position="325"/>
    </location>
</feature>
<protein>
    <submittedName>
        <fullName evidence="3">Uncharacterized protein</fullName>
    </submittedName>
</protein>
<keyword evidence="4" id="KW-1185">Reference proteome</keyword>
<name>A0ABD3M3T8_9STRA</name>
<dbReference type="Proteomes" id="UP001530293">
    <property type="component" value="Unassembled WGS sequence"/>
</dbReference>
<evidence type="ECO:0000313" key="4">
    <source>
        <dbReference type="Proteomes" id="UP001530293"/>
    </source>
</evidence>
<comment type="caution">
    <text evidence="3">The sequence shown here is derived from an EMBL/GenBank/DDBJ whole genome shotgun (WGS) entry which is preliminary data.</text>
</comment>
<feature type="compositionally biased region" description="Low complexity" evidence="1">
    <location>
        <begin position="154"/>
        <end position="180"/>
    </location>
</feature>
<dbReference type="AlphaFoldDB" id="A0ABD3M3T8"/>
<feature type="signal peptide" evidence="2">
    <location>
        <begin position="1"/>
        <end position="18"/>
    </location>
</feature>
<gene>
    <name evidence="3" type="ORF">ACHAWU_005257</name>
</gene>